<dbReference type="PRINTS" id="PR01438">
    <property type="entry name" value="UNVRSLSTRESS"/>
</dbReference>
<dbReference type="PANTHER" id="PTHR46268:SF15">
    <property type="entry name" value="UNIVERSAL STRESS PROTEIN HP_0031"/>
    <property type="match status" value="1"/>
</dbReference>
<proteinExistence type="inferred from homology"/>
<dbReference type="Gene3D" id="3.40.50.12370">
    <property type="match status" value="1"/>
</dbReference>
<dbReference type="RefSeq" id="WP_307348991.1">
    <property type="nucleotide sequence ID" value="NZ_JAUSVS010000003.1"/>
</dbReference>
<evidence type="ECO:0000313" key="3">
    <source>
        <dbReference type="Proteomes" id="UP001228905"/>
    </source>
</evidence>
<evidence type="ECO:0000313" key="2">
    <source>
        <dbReference type="EMBL" id="MDQ0464371.1"/>
    </source>
</evidence>
<sequence>MTFKDILVPMTDAPEAAARAAVAADLAHRFGGTVSGVFLEARLFGDPMVAESLTYLSPDDIDRLLAEHDQALGKAAGKARAALEAAAAQAGAPCEWQTINGDSDMALIARARRADLTVLAAITPVCLAIRRIPVQAVGMACGGPVLLVPEGGAPNLGRRVMVAWNGSRESARALRDAWPLIEAADTVHVLQVAGPDAEVDDEGLGRIFQRHGRKVDLIVDRALSASATEILTRRIRDFDIDLLVMGLFGHSRVREVVLGGVSQDIIDAPPVATLLSH</sequence>
<dbReference type="InterPro" id="IPR006015">
    <property type="entry name" value="Universal_stress_UspA"/>
</dbReference>
<dbReference type="CDD" id="cd00293">
    <property type="entry name" value="USP-like"/>
    <property type="match status" value="1"/>
</dbReference>
<reference evidence="2 3" key="1">
    <citation type="submission" date="2023-07" db="EMBL/GenBank/DDBJ databases">
        <title>Genomic Encyclopedia of Type Strains, Phase IV (KMG-IV): sequencing the most valuable type-strain genomes for metagenomic binning, comparative biology and taxonomic classification.</title>
        <authorList>
            <person name="Goeker M."/>
        </authorList>
    </citation>
    <scope>NUCLEOTIDE SEQUENCE [LARGE SCALE GENOMIC DNA]</scope>
    <source>
        <strain evidence="2 3">DSM 18695</strain>
    </source>
</reference>
<organism evidence="2 3">
    <name type="scientific">Caulobacter ginsengisoli</name>
    <dbReference type="NCBI Taxonomy" id="400775"/>
    <lineage>
        <taxon>Bacteria</taxon>
        <taxon>Pseudomonadati</taxon>
        <taxon>Pseudomonadota</taxon>
        <taxon>Alphaproteobacteria</taxon>
        <taxon>Caulobacterales</taxon>
        <taxon>Caulobacteraceae</taxon>
        <taxon>Caulobacter</taxon>
    </lineage>
</organism>
<accession>A0ABU0ISN6</accession>
<comment type="caution">
    <text evidence="2">The sequence shown here is derived from an EMBL/GenBank/DDBJ whole genome shotgun (WGS) entry which is preliminary data.</text>
</comment>
<evidence type="ECO:0000256" key="1">
    <source>
        <dbReference type="ARBA" id="ARBA00008791"/>
    </source>
</evidence>
<comment type="similarity">
    <text evidence="1">Belongs to the universal stress protein A family.</text>
</comment>
<gene>
    <name evidence="2" type="ORF">QO010_002152</name>
</gene>
<keyword evidence="3" id="KW-1185">Reference proteome</keyword>
<dbReference type="EMBL" id="JAUSVS010000003">
    <property type="protein sequence ID" value="MDQ0464371.1"/>
    <property type="molecule type" value="Genomic_DNA"/>
</dbReference>
<protein>
    <submittedName>
        <fullName evidence="2">Nucleotide-binding universal stress UspA family protein</fullName>
    </submittedName>
</protein>
<dbReference type="Proteomes" id="UP001228905">
    <property type="component" value="Unassembled WGS sequence"/>
</dbReference>
<name>A0ABU0ISN6_9CAUL</name>
<dbReference type="SUPFAM" id="SSF52402">
    <property type="entry name" value="Adenine nucleotide alpha hydrolases-like"/>
    <property type="match status" value="2"/>
</dbReference>
<dbReference type="PANTHER" id="PTHR46268">
    <property type="entry name" value="STRESS RESPONSE PROTEIN NHAX"/>
    <property type="match status" value="1"/>
</dbReference>